<protein>
    <submittedName>
        <fullName evidence="1">Uncharacterized protein</fullName>
    </submittedName>
</protein>
<gene>
    <name evidence="1" type="ORF">SCARUB_01026</name>
</gene>
<sequence>MKGGEELNTLRGSFGKALYVCAFLCIISFVSSQLNYAIAAEGDPCPKRQNEHLYWCTACEEIFTWNECGNLKYIWEFKGEVHSGEVAKHKVVPSWACLRTEYHCIRDGKKWSSNPDGIFCEGSKKCLPYNIGACEICNDDLAPKKSRAKLNFGCTKCGKEFDEPGVGHEIDRKKEYAEHLISFGNCKDCGEPLDSVCKQSGTCPHVPDF</sequence>
<dbReference type="Proteomes" id="UP000094056">
    <property type="component" value="Unassembled WGS sequence"/>
</dbReference>
<comment type="caution">
    <text evidence="1">The sequence shown here is derived from an EMBL/GenBank/DDBJ whole genome shotgun (WGS) entry which is preliminary data.</text>
</comment>
<accession>A0A1E3XE02</accession>
<dbReference type="AlphaFoldDB" id="A0A1E3XE02"/>
<evidence type="ECO:0000313" key="1">
    <source>
        <dbReference type="EMBL" id="ODS33865.1"/>
    </source>
</evidence>
<dbReference type="EMBL" id="MAYW01000018">
    <property type="protein sequence ID" value="ODS33865.1"/>
    <property type="molecule type" value="Genomic_DNA"/>
</dbReference>
<reference evidence="1 2" key="1">
    <citation type="submission" date="2016-07" db="EMBL/GenBank/DDBJ databases">
        <title>Draft genome of Scalindua rubra, obtained from a brine-seawater interface in the Red Sea, sheds light on salt adaptation in anammox bacteria.</title>
        <authorList>
            <person name="Speth D.R."/>
            <person name="Lagkouvardos I."/>
            <person name="Wang Y."/>
            <person name="Qian P.-Y."/>
            <person name="Dutilh B.E."/>
            <person name="Jetten M.S."/>
        </authorList>
    </citation>
    <scope>NUCLEOTIDE SEQUENCE [LARGE SCALE GENOMIC DNA]</scope>
    <source>
        <strain evidence="1">BSI-1</strain>
    </source>
</reference>
<organism evidence="1 2">
    <name type="scientific">Candidatus Scalindua rubra</name>
    <dbReference type="NCBI Taxonomy" id="1872076"/>
    <lineage>
        <taxon>Bacteria</taxon>
        <taxon>Pseudomonadati</taxon>
        <taxon>Planctomycetota</taxon>
        <taxon>Candidatus Brocadiia</taxon>
        <taxon>Candidatus Brocadiales</taxon>
        <taxon>Candidatus Scalinduaceae</taxon>
        <taxon>Candidatus Scalindua</taxon>
    </lineage>
</organism>
<name>A0A1E3XE02_9BACT</name>
<evidence type="ECO:0000313" key="2">
    <source>
        <dbReference type="Proteomes" id="UP000094056"/>
    </source>
</evidence>
<proteinExistence type="predicted"/>